<name>A0A022PTP9_ERYGU</name>
<dbReference type="PANTHER" id="PTHR13031">
    <property type="entry name" value="RIBONUCLEASE P SUBUNIT P30"/>
    <property type="match status" value="1"/>
</dbReference>
<dbReference type="GO" id="GO:0008033">
    <property type="term" value="P:tRNA processing"/>
    <property type="evidence" value="ECO:0000318"/>
    <property type="project" value="GO_Central"/>
</dbReference>
<dbReference type="SUPFAM" id="SSF89550">
    <property type="entry name" value="PHP domain-like"/>
    <property type="match status" value="1"/>
</dbReference>
<reference evidence="7 8" key="1">
    <citation type="journal article" date="2013" name="Proc. Natl. Acad. Sci. U.S.A.">
        <title>Fine-scale variation in meiotic recombination in Mimulus inferred from population shotgun sequencing.</title>
        <authorList>
            <person name="Hellsten U."/>
            <person name="Wright K.M."/>
            <person name="Jenkins J."/>
            <person name="Shu S."/>
            <person name="Yuan Y."/>
            <person name="Wessler S.R."/>
            <person name="Schmutz J."/>
            <person name="Willis J.H."/>
            <person name="Rokhsar D.S."/>
        </authorList>
    </citation>
    <scope>NUCLEOTIDE SEQUENCE [LARGE SCALE GENOMIC DNA]</scope>
    <source>
        <strain evidence="8">cv. DUN x IM62</strain>
    </source>
</reference>
<evidence type="ECO:0000256" key="5">
    <source>
        <dbReference type="ARBA" id="ARBA00023242"/>
    </source>
</evidence>
<evidence type="ECO:0000313" key="8">
    <source>
        <dbReference type="Proteomes" id="UP000030748"/>
    </source>
</evidence>
<gene>
    <name evidence="7" type="ORF">MIMGU_mgv1a002889mg</name>
</gene>
<dbReference type="GO" id="GO:0003723">
    <property type="term" value="F:RNA binding"/>
    <property type="evidence" value="ECO:0000318"/>
    <property type="project" value="GO_Central"/>
</dbReference>
<dbReference type="FunFam" id="3.20.20.140:FF:000044">
    <property type="entry name" value="Polymerase/histidinol phosphatase-like protein"/>
    <property type="match status" value="1"/>
</dbReference>
<evidence type="ECO:0000256" key="3">
    <source>
        <dbReference type="ARBA" id="ARBA00022694"/>
    </source>
</evidence>
<evidence type="ECO:0000256" key="1">
    <source>
        <dbReference type="ARBA" id="ARBA00004123"/>
    </source>
</evidence>
<dbReference type="eggNOG" id="KOG2363">
    <property type="taxonomic scope" value="Eukaryota"/>
</dbReference>
<dbReference type="AlphaFoldDB" id="A0A022PTP9"/>
<evidence type="ECO:0000313" key="7">
    <source>
        <dbReference type="EMBL" id="EYU18904.1"/>
    </source>
</evidence>
<keyword evidence="5" id="KW-0539">Nucleus</keyword>
<comment type="subcellular location">
    <subcellularLocation>
        <location evidence="1">Nucleus</location>
    </subcellularLocation>
</comment>
<dbReference type="GO" id="GO:0016787">
    <property type="term" value="F:hydrolase activity"/>
    <property type="evidence" value="ECO:0007669"/>
    <property type="project" value="UniProtKB-KW"/>
</dbReference>
<dbReference type="InterPro" id="IPR002738">
    <property type="entry name" value="RNase_P_p30"/>
</dbReference>
<evidence type="ECO:0000256" key="2">
    <source>
        <dbReference type="ARBA" id="ARBA00007331"/>
    </source>
</evidence>
<dbReference type="Gene3D" id="3.20.20.140">
    <property type="entry name" value="Metal-dependent hydrolases"/>
    <property type="match status" value="1"/>
</dbReference>
<keyword evidence="3" id="KW-0819">tRNA processing</keyword>
<keyword evidence="8" id="KW-1185">Reference proteome</keyword>
<accession>A0A022PTP9</accession>
<dbReference type="Pfam" id="PF01876">
    <property type="entry name" value="RNase_P_p30"/>
    <property type="match status" value="1"/>
</dbReference>
<dbReference type="EMBL" id="KI632313">
    <property type="protein sequence ID" value="EYU18904.1"/>
    <property type="molecule type" value="Genomic_DNA"/>
</dbReference>
<keyword evidence="4" id="KW-0378">Hydrolase</keyword>
<evidence type="ECO:0000256" key="4">
    <source>
        <dbReference type="ARBA" id="ARBA00022801"/>
    </source>
</evidence>
<comment type="similarity">
    <text evidence="2">Belongs to the eukaryotic/archaeal RNase P protein component 3 family.</text>
</comment>
<dbReference type="STRING" id="4155.A0A022PTP9"/>
<dbReference type="GO" id="GO:0005655">
    <property type="term" value="C:nucleolar ribonuclease P complex"/>
    <property type="evidence" value="ECO:0000318"/>
    <property type="project" value="GO_Central"/>
</dbReference>
<feature type="compositionally biased region" description="Polar residues" evidence="6">
    <location>
        <begin position="440"/>
        <end position="449"/>
    </location>
</feature>
<sequence>MGFFDLNIPYLESDRNATDKSSLKGRRLKLALKSMELGYTGVAYNRTLKGVMSESHRCSTALFPLSKLIPTSSYFFAAVKLHRDLLNVAVSAPFRQYTRLTVIVDIASQSSTLNAGNPILRSYDIVAVKPMNQNAFDQACQTSEVDMIAIDFSEKLPFKLKQSMVKAAIKRGVYFEITYSGLIANAQSRIQMISNCKLLVDWTRGKNLVFSSAATSATELRGPQDVSNLFSLIGLNTERAKAAISKNCRSLLAKALRKKHFHKEAVKVEEVRPGGQVFDDWLTCDPISSGEGDMLLDDMEQAFALSNTLTQTVKKPIDFSSNMNGLPSHGLQIKDVIPHDSDSSAPIPMEIEKKAEEHDILNSLPENRSVFSTMSKEHENRTSIPDVTEVSLQHVPGFEEGQNSGNNAKIGFQGSGFESSVLSPLPLYNDTCTDAKETVPVSSVKPNHSTDSEEPPGARVDIIEIKTPITNVENQCDLVDKVSNIIDSEDKQETTLASCVDSCVNGEQCSEIMGDCTKLDYGSPTVESFNPTTNFNESISNDVIGQSMQMDSVGNYQCLGKSQAAGIPLFLSLIGLFFILDCDNINVVPLRLACIDFFNFIMGTKFFNVLQEERRENGIHLINLSCFR</sequence>
<protein>
    <submittedName>
        <fullName evidence="7">Uncharacterized protein</fullName>
    </submittedName>
</protein>
<organism evidence="7 8">
    <name type="scientific">Erythranthe guttata</name>
    <name type="common">Yellow monkey flower</name>
    <name type="synonym">Mimulus guttatus</name>
    <dbReference type="NCBI Taxonomy" id="4155"/>
    <lineage>
        <taxon>Eukaryota</taxon>
        <taxon>Viridiplantae</taxon>
        <taxon>Streptophyta</taxon>
        <taxon>Embryophyta</taxon>
        <taxon>Tracheophyta</taxon>
        <taxon>Spermatophyta</taxon>
        <taxon>Magnoliopsida</taxon>
        <taxon>eudicotyledons</taxon>
        <taxon>Gunneridae</taxon>
        <taxon>Pentapetalae</taxon>
        <taxon>asterids</taxon>
        <taxon>lamiids</taxon>
        <taxon>Lamiales</taxon>
        <taxon>Phrymaceae</taxon>
        <taxon>Erythranthe</taxon>
    </lineage>
</organism>
<dbReference type="PANTHER" id="PTHR13031:SF0">
    <property type="entry name" value="RIBONUCLEASE P PROTEIN SUBUNIT P30"/>
    <property type="match status" value="1"/>
</dbReference>
<dbReference type="Proteomes" id="UP000030748">
    <property type="component" value="Unassembled WGS sequence"/>
</dbReference>
<feature type="region of interest" description="Disordered" evidence="6">
    <location>
        <begin position="438"/>
        <end position="457"/>
    </location>
</feature>
<evidence type="ECO:0000256" key="6">
    <source>
        <dbReference type="SAM" id="MobiDB-lite"/>
    </source>
</evidence>
<dbReference type="InterPro" id="IPR016195">
    <property type="entry name" value="Pol/histidinol_Pase-like"/>
</dbReference>
<proteinExistence type="inferred from homology"/>